<evidence type="ECO:0000313" key="1">
    <source>
        <dbReference type="EMBL" id="QCD42379.1"/>
    </source>
</evidence>
<protein>
    <recommendedName>
        <fullName evidence="3">MobA protein</fullName>
    </recommendedName>
</protein>
<proteinExistence type="predicted"/>
<dbReference type="AlphaFoldDB" id="A0A4P7W309"/>
<name>A0A4P7W309_9BACT</name>
<sequence length="215" mass="24485">MAFVETPKAGCAFSLKIGIHMDEQGMLQGTRNKTGASQPLLSEGMVSSKVGNPFQRLRHFSATKSAIPSLIFMGKYSNNGGRRPKADPSVNRYVVRFNAEENARFLSMFELSRAINKAAFIKNFLFQKPFKVFVVDENTRIFINQLSSLNALYRTYGVSYDTLVKTLRENFSKKKCNAAIERPREATMRLVSVCLDIQELAKQFDHRWQQTIQNK</sequence>
<dbReference type="KEGG" id="ddb:E7747_08825"/>
<organism evidence="1 2">
    <name type="scientific">Duncaniella dubosii</name>
    <dbReference type="NCBI Taxonomy" id="2518971"/>
    <lineage>
        <taxon>Bacteria</taxon>
        <taxon>Pseudomonadati</taxon>
        <taxon>Bacteroidota</taxon>
        <taxon>Bacteroidia</taxon>
        <taxon>Bacteroidales</taxon>
        <taxon>Muribaculaceae</taxon>
        <taxon>Duncaniella</taxon>
    </lineage>
</organism>
<dbReference type="RefSeq" id="WP_136415498.1">
    <property type="nucleotide sequence ID" value="NZ_CP039396.1"/>
</dbReference>
<evidence type="ECO:0008006" key="3">
    <source>
        <dbReference type="Google" id="ProtNLM"/>
    </source>
</evidence>
<evidence type="ECO:0000313" key="2">
    <source>
        <dbReference type="Proteomes" id="UP000297149"/>
    </source>
</evidence>
<gene>
    <name evidence="1" type="ORF">E7747_08825</name>
</gene>
<dbReference type="InterPro" id="IPR045788">
    <property type="entry name" value="MobC_2"/>
</dbReference>
<reference evidence="2" key="1">
    <citation type="submission" date="2019-02" db="EMBL/GenBank/DDBJ databases">
        <title>Isolation and identification of novel species under the genus Muribaculum.</title>
        <authorList>
            <person name="Miyake S."/>
            <person name="Ding Y."/>
            <person name="Low A."/>
            <person name="Soh M."/>
            <person name="Seedorf H."/>
        </authorList>
    </citation>
    <scope>NUCLEOTIDE SEQUENCE [LARGE SCALE GENOMIC DNA]</scope>
    <source>
        <strain evidence="2">H5</strain>
    </source>
</reference>
<dbReference type="Pfam" id="PF19514">
    <property type="entry name" value="MobC_2"/>
    <property type="match status" value="1"/>
</dbReference>
<dbReference type="EMBL" id="CP039396">
    <property type="protein sequence ID" value="QCD42379.1"/>
    <property type="molecule type" value="Genomic_DNA"/>
</dbReference>
<accession>A0A4P7W309</accession>
<keyword evidence="2" id="KW-1185">Reference proteome</keyword>
<dbReference type="Proteomes" id="UP000297149">
    <property type="component" value="Chromosome"/>
</dbReference>